<dbReference type="InterPro" id="IPR050639">
    <property type="entry name" value="SSR_resolvase"/>
</dbReference>
<evidence type="ECO:0000313" key="5">
    <source>
        <dbReference type="Proteomes" id="UP000298517"/>
    </source>
</evidence>
<dbReference type="Pfam" id="PF00239">
    <property type="entry name" value="Resolvase"/>
    <property type="match status" value="1"/>
</dbReference>
<dbReference type="SUPFAM" id="SSF53041">
    <property type="entry name" value="Resolvase-like"/>
    <property type="match status" value="1"/>
</dbReference>
<sequence length="218" mass="24446">MMTQVAIFGRTSTQEQDYQRQVVDMQKVADHFRYEVVSVITEKISGAKSNMERLGVQTLLSEAKAGKFEKVLVTEVSRLGRSTLETLKLVDELHSYGVSIYLHDLKSETLNDEGEMNMQTEMMVHMLSLFAKNERRTTIERIRSGMQQAKLSGVHCGRYKGTSEATSTFLSKYPKVIGGLKKGFSVRECVKLYGVSLGTVAKIRGLIKNKLVVEKEAA</sequence>
<evidence type="ECO:0000259" key="3">
    <source>
        <dbReference type="PROSITE" id="PS51736"/>
    </source>
</evidence>
<feature type="domain" description="Resolvase/invertase-type recombinase catalytic" evidence="3">
    <location>
        <begin position="4"/>
        <end position="153"/>
    </location>
</feature>
<evidence type="ECO:0000313" key="4">
    <source>
        <dbReference type="EMBL" id="TEW73879.1"/>
    </source>
</evidence>
<keyword evidence="2" id="KW-0233">DNA recombination</keyword>
<dbReference type="Proteomes" id="UP000298517">
    <property type="component" value="Unassembled WGS sequence"/>
</dbReference>
<dbReference type="PANTHER" id="PTHR30461">
    <property type="entry name" value="DNA-INVERTASE FROM LAMBDOID PROPHAGE"/>
    <property type="match status" value="1"/>
</dbReference>
<evidence type="ECO:0000256" key="1">
    <source>
        <dbReference type="ARBA" id="ARBA00023125"/>
    </source>
</evidence>
<keyword evidence="1" id="KW-0238">DNA-binding</keyword>
<reference evidence="4 5" key="1">
    <citation type="journal article" date="2011" name="J. Microbiol.">
        <title>Gramella jeungdoensis sp. nov., isolated from a solar saltern in Korea.</title>
        <authorList>
            <person name="Joung Y."/>
            <person name="Kim H."/>
            <person name="Jang T."/>
            <person name="Ahn T.S."/>
            <person name="Joh K."/>
        </authorList>
    </citation>
    <scope>NUCLEOTIDE SEQUENCE [LARGE SCALE GENOMIC DNA]</scope>
    <source>
        <strain evidence="4 5">KCTC 23123</strain>
    </source>
</reference>
<dbReference type="EMBL" id="SNQI01000003">
    <property type="protein sequence ID" value="TEW73879.1"/>
    <property type="molecule type" value="Genomic_DNA"/>
</dbReference>
<dbReference type="PANTHER" id="PTHR30461:SF2">
    <property type="entry name" value="SERINE RECOMBINASE PINE-RELATED"/>
    <property type="match status" value="1"/>
</dbReference>
<protein>
    <submittedName>
        <fullName evidence="4">Recombinase family protein</fullName>
    </submittedName>
</protein>
<dbReference type="GO" id="GO:0000150">
    <property type="term" value="F:DNA strand exchange activity"/>
    <property type="evidence" value="ECO:0007669"/>
    <property type="project" value="InterPro"/>
</dbReference>
<dbReference type="GO" id="GO:0003677">
    <property type="term" value="F:DNA binding"/>
    <property type="evidence" value="ECO:0007669"/>
    <property type="project" value="UniProtKB-KW"/>
</dbReference>
<evidence type="ECO:0000256" key="2">
    <source>
        <dbReference type="ARBA" id="ARBA00023172"/>
    </source>
</evidence>
<accession>A0A4Y8ASS6</accession>
<dbReference type="PROSITE" id="PS51736">
    <property type="entry name" value="RECOMBINASES_3"/>
    <property type="match status" value="1"/>
</dbReference>
<keyword evidence="5" id="KW-1185">Reference proteome</keyword>
<dbReference type="InterPro" id="IPR036162">
    <property type="entry name" value="Resolvase-like_N_sf"/>
</dbReference>
<dbReference type="InterPro" id="IPR006119">
    <property type="entry name" value="Resolv_N"/>
</dbReference>
<dbReference type="AlphaFoldDB" id="A0A4Y8ASS6"/>
<gene>
    <name evidence="4" type="ORF">E2488_10395</name>
</gene>
<dbReference type="RefSeq" id="WP_134248278.1">
    <property type="nucleotide sequence ID" value="NZ_SNQI01000003.1"/>
</dbReference>
<dbReference type="CDD" id="cd03768">
    <property type="entry name" value="SR_ResInv"/>
    <property type="match status" value="1"/>
</dbReference>
<name>A0A4Y8ASS6_9FLAO</name>
<comment type="caution">
    <text evidence="4">The sequence shown here is derived from an EMBL/GenBank/DDBJ whole genome shotgun (WGS) entry which is preliminary data.</text>
</comment>
<dbReference type="SMART" id="SM00857">
    <property type="entry name" value="Resolvase"/>
    <property type="match status" value="1"/>
</dbReference>
<proteinExistence type="predicted"/>
<organism evidence="4 5">
    <name type="scientific">Gramella jeungdoensis</name>
    <dbReference type="NCBI Taxonomy" id="708091"/>
    <lineage>
        <taxon>Bacteria</taxon>
        <taxon>Pseudomonadati</taxon>
        <taxon>Bacteroidota</taxon>
        <taxon>Flavobacteriia</taxon>
        <taxon>Flavobacteriales</taxon>
        <taxon>Flavobacteriaceae</taxon>
        <taxon>Christiangramia</taxon>
    </lineage>
</organism>
<dbReference type="Gene3D" id="3.40.50.1390">
    <property type="entry name" value="Resolvase, N-terminal catalytic domain"/>
    <property type="match status" value="1"/>
</dbReference>
<dbReference type="OrthoDB" id="9797501at2"/>